<feature type="compositionally biased region" description="Polar residues" evidence="2">
    <location>
        <begin position="892"/>
        <end position="909"/>
    </location>
</feature>
<evidence type="ECO:0000256" key="1">
    <source>
        <dbReference type="ARBA" id="ARBA00010216"/>
    </source>
</evidence>
<organism evidence="3 4">
    <name type="scientific">Alternaria atra</name>
    <dbReference type="NCBI Taxonomy" id="119953"/>
    <lineage>
        <taxon>Eukaryota</taxon>
        <taxon>Fungi</taxon>
        <taxon>Dikarya</taxon>
        <taxon>Ascomycota</taxon>
        <taxon>Pezizomycotina</taxon>
        <taxon>Dothideomycetes</taxon>
        <taxon>Pleosporomycetidae</taxon>
        <taxon>Pleosporales</taxon>
        <taxon>Pleosporineae</taxon>
        <taxon>Pleosporaceae</taxon>
        <taxon>Alternaria</taxon>
        <taxon>Alternaria sect. Ulocladioides</taxon>
    </lineage>
</organism>
<dbReference type="PANTHER" id="PTHR47766">
    <property type="entry name" value="PROTEIN EFR3"/>
    <property type="match status" value="1"/>
</dbReference>
<evidence type="ECO:0000313" key="4">
    <source>
        <dbReference type="Proteomes" id="UP000676310"/>
    </source>
</evidence>
<dbReference type="Proteomes" id="UP000676310">
    <property type="component" value="Unassembled WGS sequence"/>
</dbReference>
<feature type="region of interest" description="Disordered" evidence="2">
    <location>
        <begin position="239"/>
        <end position="266"/>
    </location>
</feature>
<dbReference type="InterPro" id="IPR016024">
    <property type="entry name" value="ARM-type_fold"/>
</dbReference>
<keyword evidence="4" id="KW-1185">Reference proteome</keyword>
<dbReference type="RefSeq" id="XP_043166379.1">
    <property type="nucleotide sequence ID" value="XM_043310444.1"/>
</dbReference>
<feature type="compositionally biased region" description="Low complexity" evidence="2">
    <location>
        <begin position="1017"/>
        <end position="1039"/>
    </location>
</feature>
<comment type="similarity">
    <text evidence="1">Belongs to the EFR3 family.</text>
</comment>
<accession>A0A8J2HW04</accession>
<protein>
    <recommendedName>
        <fullName evidence="5">Protein EFR3</fullName>
    </recommendedName>
</protein>
<dbReference type="EMBL" id="CAJRGZ010000016">
    <property type="protein sequence ID" value="CAG5152601.1"/>
    <property type="molecule type" value="Genomic_DNA"/>
</dbReference>
<feature type="compositionally biased region" description="Low complexity" evidence="2">
    <location>
        <begin position="995"/>
        <end position="1008"/>
    </location>
</feature>
<feature type="compositionally biased region" description="Polar residues" evidence="2">
    <location>
        <begin position="1040"/>
        <end position="1055"/>
    </location>
</feature>
<dbReference type="OrthoDB" id="19232at2759"/>
<reference evidence="3" key="1">
    <citation type="submission" date="2021-05" db="EMBL/GenBank/DDBJ databases">
        <authorList>
            <person name="Stam R."/>
        </authorList>
    </citation>
    <scope>NUCLEOTIDE SEQUENCE</scope>
    <source>
        <strain evidence="3">CS162</strain>
    </source>
</reference>
<feature type="compositionally biased region" description="Basic residues" evidence="2">
    <location>
        <begin position="978"/>
        <end position="987"/>
    </location>
</feature>
<evidence type="ECO:0008006" key="5">
    <source>
        <dbReference type="Google" id="ProtNLM"/>
    </source>
</evidence>
<feature type="compositionally biased region" description="Low complexity" evidence="2">
    <location>
        <begin position="935"/>
        <end position="948"/>
    </location>
</feature>
<evidence type="ECO:0000256" key="2">
    <source>
        <dbReference type="SAM" id="MobiDB-lite"/>
    </source>
</evidence>
<name>A0A8J2HW04_9PLEO</name>
<gene>
    <name evidence="3" type="ORF">ALTATR162_LOCUS2838</name>
</gene>
<dbReference type="InterPro" id="IPR049150">
    <property type="entry name" value="EFR3_HEAT-like_rpt"/>
</dbReference>
<feature type="compositionally biased region" description="Low complexity" evidence="2">
    <location>
        <begin position="815"/>
        <end position="824"/>
    </location>
</feature>
<feature type="compositionally biased region" description="Acidic residues" evidence="2">
    <location>
        <begin position="1133"/>
        <end position="1142"/>
    </location>
</feature>
<dbReference type="InterPro" id="IPR039786">
    <property type="entry name" value="EFR3"/>
</dbReference>
<dbReference type="PANTHER" id="PTHR47766:SF1">
    <property type="entry name" value="PROTEIN EFR3"/>
    <property type="match status" value="1"/>
</dbReference>
<comment type="caution">
    <text evidence="3">The sequence shown here is derived from an EMBL/GenBank/DDBJ whole genome shotgun (WGS) entry which is preliminary data.</text>
</comment>
<feature type="compositionally biased region" description="Polar residues" evidence="2">
    <location>
        <begin position="828"/>
        <end position="837"/>
    </location>
</feature>
<dbReference type="AlphaFoldDB" id="A0A8J2HW04"/>
<evidence type="ECO:0000313" key="3">
    <source>
        <dbReference type="EMBL" id="CAG5152601.1"/>
    </source>
</evidence>
<dbReference type="GO" id="GO:0005886">
    <property type="term" value="C:plasma membrane"/>
    <property type="evidence" value="ECO:0007669"/>
    <property type="project" value="TreeGrafter"/>
</dbReference>
<feature type="region of interest" description="Disordered" evidence="2">
    <location>
        <begin position="892"/>
        <end position="1153"/>
    </location>
</feature>
<sequence length="1153" mass="125146">MNAARQACRPKHQVLVLKCYPKVQKSDAEAKANSSELSYLLFYASTRRSKLQKVVDFLDKRATKDVWKVRTGNVQVTLQIVRALIEKCPRDLPLYASAVLHILRTILNSNDVTMVEESVPTFEALCAHQDPAALAADQDHIKKYEEIVQLYAQFASKETVKTGKAPVSWPVAVRYRKAGLQALKAVASSESLGSETGRQLGALIPVILLNVHSESGAYLKRLEVREAAKGEHEKELVLRRRQSVSTARTDDEDGDPIAASGTTEDADKLAEEEVGVLALQALRSIFQGVTRGQLRLATSAVLKFIGSHVKSLQEAAPSESSHWATTLMAMICAWVPVQDRYTILVGAVEALVRSPIVEDDLERQLVLATIIDYLLASTINFIGLSVMDVLVGLISHSLLLLQLGGPGSNIVPHHQQITSVMSEKDASNQSSMTNLDAVVTEVVKKPSDARLQLLDTVQRCMADLATHVYYTDQISDMVEALLSRLKPSRLSSVSSTAEAIQNPEGAIDAVADSISMQEKTHVDRFFSFETARITALDAVKAIIKTANARRPDGSTATVSRSKVGVSVWEGTQWLLRDPSGQVRKAYVDALITWLNTEKDKEDLKIVDNYRRKEKENDKNTLARHAVSNASAREKVSKRGRDTFLPLLHLAVYENALHYLNSEADYLLLHLLLTTLVNRLGVNAARSGLPMIMRLQEDIVTIEDPGAKLRLGSLVHGYLWALSIALDFEVSSVGRALHNEISRRSSKGLWMKSIRVPPMPIELIETPHSTPVAIPSEIVENEALKPFDNREALVEKISEGYSTSLYSPPSSPPGSPGRSASISIPTIHQPAQPTNHQSAPELPFKVREDLLSNWTRDDCLASHTKDSSSASISGSKTGTHYTAATQKNNFLGVNIPNGNFDSSGGSSPAQSPRRAHSRPPSAAYGLVGRLSSPNRSRSPGGTTPNSSSSLRSTVRVDDLRRALSTSHGGAPRTGYSHRAPSHRHHKSSSRSDHDASSTSESMVSVHSLSDASFITTGPANSDSPTTPAATSTPRPQTATSMNFPGQSNGRESTYTMDNLPPVPPIPEDMLNGQSDTRDFAAGSTSRPKTAPNGAVKKSRSVKSGVSRGRSGDRRRGTGLSSSKPDFSGFLDSIGVEDDEDDLESVGSGISKAPY</sequence>
<dbReference type="SUPFAM" id="SSF48371">
    <property type="entry name" value="ARM repeat"/>
    <property type="match status" value="1"/>
</dbReference>
<dbReference type="Pfam" id="PF21072">
    <property type="entry name" value="EFR3"/>
    <property type="match status" value="2"/>
</dbReference>
<dbReference type="GeneID" id="67014327"/>
<feature type="region of interest" description="Disordered" evidence="2">
    <location>
        <begin position="802"/>
        <end position="840"/>
    </location>
</feature>
<proteinExistence type="inferred from homology"/>
<dbReference type="GO" id="GO:0072659">
    <property type="term" value="P:protein localization to plasma membrane"/>
    <property type="evidence" value="ECO:0007669"/>
    <property type="project" value="InterPro"/>
</dbReference>